<proteinExistence type="inferred from homology"/>
<comment type="caution">
    <text evidence="7">The sequence shown here is derived from an EMBL/GenBank/DDBJ whole genome shotgun (WGS) entry which is preliminary data.</text>
</comment>
<keyword evidence="8" id="KW-1185">Reference proteome</keyword>
<gene>
    <name evidence="7" type="ORF">EV686_104286</name>
</gene>
<dbReference type="RefSeq" id="WP_243650843.1">
    <property type="nucleotide sequence ID" value="NZ_JBHRVM010000001.1"/>
</dbReference>
<dbReference type="PANTHER" id="PTHR38097">
    <property type="match status" value="1"/>
</dbReference>
<name>A0A4R3V305_9BURK</name>
<dbReference type="Gene3D" id="4.10.430.10">
    <property type="entry name" value="Histone-like protein H-NS, C-terminal domain"/>
    <property type="match status" value="1"/>
</dbReference>
<reference evidence="7 8" key="1">
    <citation type="submission" date="2019-03" db="EMBL/GenBank/DDBJ databases">
        <title>Genomic Encyclopedia of Type Strains, Phase IV (KMG-IV): sequencing the most valuable type-strain genomes for metagenomic binning, comparative biology and taxonomic classification.</title>
        <authorList>
            <person name="Goeker M."/>
        </authorList>
    </citation>
    <scope>NUCLEOTIDE SEQUENCE [LARGE SCALE GENOMIC DNA]</scope>
    <source>
        <strain evidence="7 8">DSM 100048</strain>
    </source>
</reference>
<evidence type="ECO:0000256" key="2">
    <source>
        <dbReference type="ARBA" id="ARBA00010610"/>
    </source>
</evidence>
<evidence type="ECO:0000313" key="8">
    <source>
        <dbReference type="Proteomes" id="UP000294692"/>
    </source>
</evidence>
<feature type="domain" description="DNA-binding protein H-NS-like C-terminal" evidence="6">
    <location>
        <begin position="58"/>
        <end position="102"/>
    </location>
</feature>
<evidence type="ECO:0000256" key="4">
    <source>
        <dbReference type="ARBA" id="ARBA00023125"/>
    </source>
</evidence>
<evidence type="ECO:0000256" key="3">
    <source>
        <dbReference type="ARBA" id="ARBA00022490"/>
    </source>
</evidence>
<accession>A0A4R3V305</accession>
<evidence type="ECO:0000256" key="1">
    <source>
        <dbReference type="ARBA" id="ARBA00004453"/>
    </source>
</evidence>
<protein>
    <submittedName>
        <fullName evidence="7">Nucleoid protein H-NS</fullName>
    </submittedName>
</protein>
<keyword evidence="4" id="KW-0238">DNA-binding</keyword>
<dbReference type="InterPro" id="IPR027444">
    <property type="entry name" value="H-NS_C_dom"/>
</dbReference>
<dbReference type="Proteomes" id="UP000294692">
    <property type="component" value="Unassembled WGS sequence"/>
</dbReference>
<dbReference type="GO" id="GO:0032993">
    <property type="term" value="C:protein-DNA complex"/>
    <property type="evidence" value="ECO:0007669"/>
    <property type="project" value="TreeGrafter"/>
</dbReference>
<dbReference type="GO" id="GO:0003681">
    <property type="term" value="F:bent DNA binding"/>
    <property type="evidence" value="ECO:0007669"/>
    <property type="project" value="TreeGrafter"/>
</dbReference>
<feature type="region of interest" description="Disordered" evidence="5">
    <location>
        <begin position="37"/>
        <end position="83"/>
    </location>
</feature>
<dbReference type="GO" id="GO:0003680">
    <property type="term" value="F:minor groove of adenine-thymine-rich DNA binding"/>
    <property type="evidence" value="ECO:0007669"/>
    <property type="project" value="TreeGrafter"/>
</dbReference>
<dbReference type="SMART" id="SM00528">
    <property type="entry name" value="HNS"/>
    <property type="match status" value="1"/>
</dbReference>
<dbReference type="PANTHER" id="PTHR38097:SF2">
    <property type="entry name" value="DNA-BINDING PROTEIN STPA"/>
    <property type="match status" value="1"/>
</dbReference>
<evidence type="ECO:0000313" key="7">
    <source>
        <dbReference type="EMBL" id="TCU99185.1"/>
    </source>
</evidence>
<dbReference type="EMBL" id="SMBX01000004">
    <property type="protein sequence ID" value="TCU99185.1"/>
    <property type="molecule type" value="Genomic_DNA"/>
</dbReference>
<dbReference type="GO" id="GO:0005829">
    <property type="term" value="C:cytosol"/>
    <property type="evidence" value="ECO:0007669"/>
    <property type="project" value="TreeGrafter"/>
</dbReference>
<comment type="subcellular location">
    <subcellularLocation>
        <location evidence="1">Cytoplasm</location>
        <location evidence="1">Nucleoid</location>
    </subcellularLocation>
</comment>
<dbReference type="InterPro" id="IPR037150">
    <property type="entry name" value="H-NS_C_dom_sf"/>
</dbReference>
<dbReference type="SUPFAM" id="SSF81273">
    <property type="entry name" value="H-NS histone-like proteins"/>
    <property type="match status" value="1"/>
</dbReference>
<evidence type="ECO:0000256" key="5">
    <source>
        <dbReference type="SAM" id="MobiDB-lite"/>
    </source>
</evidence>
<dbReference type="AlphaFoldDB" id="A0A4R3V305"/>
<comment type="similarity">
    <text evidence="2">Belongs to the histone-like protein H-NS family.</text>
</comment>
<sequence>MKKQAEALQQKQRNPVIAQIIRTMKEYSITPAEISAAYSKKTSPRASTGGAGKAAPRKAAKRVIPAKYRNPETGDTWTGRGKAPRWISEAEAQGKKREQFLIA</sequence>
<dbReference type="GO" id="GO:0009295">
    <property type="term" value="C:nucleoid"/>
    <property type="evidence" value="ECO:0007669"/>
    <property type="project" value="UniProtKB-SubCell"/>
</dbReference>
<dbReference type="GO" id="GO:0001217">
    <property type="term" value="F:DNA-binding transcription repressor activity"/>
    <property type="evidence" value="ECO:0007669"/>
    <property type="project" value="TreeGrafter"/>
</dbReference>
<dbReference type="Pfam" id="PF00816">
    <property type="entry name" value="Histone_HNS"/>
    <property type="match status" value="1"/>
</dbReference>
<evidence type="ECO:0000259" key="6">
    <source>
        <dbReference type="SMART" id="SM00528"/>
    </source>
</evidence>
<dbReference type="GO" id="GO:0000976">
    <property type="term" value="F:transcription cis-regulatory region binding"/>
    <property type="evidence" value="ECO:0007669"/>
    <property type="project" value="TreeGrafter"/>
</dbReference>
<keyword evidence="3" id="KW-0963">Cytoplasm</keyword>
<organism evidence="7 8">
    <name type="scientific">Paracandidimonas soli</name>
    <dbReference type="NCBI Taxonomy" id="1917182"/>
    <lineage>
        <taxon>Bacteria</taxon>
        <taxon>Pseudomonadati</taxon>
        <taxon>Pseudomonadota</taxon>
        <taxon>Betaproteobacteria</taxon>
        <taxon>Burkholderiales</taxon>
        <taxon>Alcaligenaceae</taxon>
        <taxon>Paracandidimonas</taxon>
    </lineage>
</organism>